<evidence type="ECO:0000313" key="3">
    <source>
        <dbReference type="Proteomes" id="UP000569329"/>
    </source>
</evidence>
<protein>
    <submittedName>
        <fullName evidence="2">Uncharacterized protein</fullName>
    </submittedName>
</protein>
<reference evidence="2 3" key="1">
    <citation type="submission" date="2020-07" db="EMBL/GenBank/DDBJ databases">
        <title>Sequencing the genomes of 1000 actinobacteria strains.</title>
        <authorList>
            <person name="Klenk H.-P."/>
        </authorList>
    </citation>
    <scope>NUCLEOTIDE SEQUENCE [LARGE SCALE GENOMIC DNA]</scope>
    <source>
        <strain evidence="2 3">DSM 45975</strain>
    </source>
</reference>
<feature type="transmembrane region" description="Helical" evidence="1">
    <location>
        <begin position="64"/>
        <end position="83"/>
    </location>
</feature>
<dbReference type="RefSeq" id="WP_182545211.1">
    <property type="nucleotide sequence ID" value="NZ_JACGWZ010000004.1"/>
</dbReference>
<dbReference type="Proteomes" id="UP000569329">
    <property type="component" value="Unassembled WGS sequence"/>
</dbReference>
<keyword evidence="1" id="KW-0812">Transmembrane</keyword>
<keyword evidence="1" id="KW-0472">Membrane</keyword>
<organism evidence="2 3">
    <name type="scientific">Halosaccharopolyspora lacisalsi</name>
    <dbReference type="NCBI Taxonomy" id="1000566"/>
    <lineage>
        <taxon>Bacteria</taxon>
        <taxon>Bacillati</taxon>
        <taxon>Actinomycetota</taxon>
        <taxon>Actinomycetes</taxon>
        <taxon>Pseudonocardiales</taxon>
        <taxon>Pseudonocardiaceae</taxon>
        <taxon>Halosaccharopolyspora</taxon>
    </lineage>
</organism>
<evidence type="ECO:0000313" key="2">
    <source>
        <dbReference type="EMBL" id="MBA8825978.1"/>
    </source>
</evidence>
<gene>
    <name evidence="2" type="ORF">FHX42_003344</name>
</gene>
<keyword evidence="1" id="KW-1133">Transmembrane helix</keyword>
<evidence type="ECO:0000256" key="1">
    <source>
        <dbReference type="SAM" id="Phobius"/>
    </source>
</evidence>
<keyword evidence="3" id="KW-1185">Reference proteome</keyword>
<dbReference type="EMBL" id="JACGWZ010000004">
    <property type="protein sequence ID" value="MBA8825978.1"/>
    <property type="molecule type" value="Genomic_DNA"/>
</dbReference>
<accession>A0A839E4Z4</accession>
<sequence>MSTCPDHVDAGKEFGHEGRFSLGRFGLPVNILAVPWGGGMVTNPGWPRRVVYNATPPYHRCSRWSAVLFVSVVVLGGFGYYWFRQRHRTGVLSEHAAPGGTDTAEDAAAYETKSVVS</sequence>
<name>A0A839E4Z4_9PSEU</name>
<dbReference type="AlphaFoldDB" id="A0A839E4Z4"/>
<proteinExistence type="predicted"/>
<comment type="caution">
    <text evidence="2">The sequence shown here is derived from an EMBL/GenBank/DDBJ whole genome shotgun (WGS) entry which is preliminary data.</text>
</comment>